<organism evidence="1 2">
    <name type="scientific">Paractinoplanes pyxinae</name>
    <dbReference type="NCBI Taxonomy" id="2997416"/>
    <lineage>
        <taxon>Bacteria</taxon>
        <taxon>Bacillati</taxon>
        <taxon>Actinomycetota</taxon>
        <taxon>Actinomycetes</taxon>
        <taxon>Micromonosporales</taxon>
        <taxon>Micromonosporaceae</taxon>
        <taxon>Paractinoplanes</taxon>
    </lineage>
</organism>
<dbReference type="PANTHER" id="PTHR36978:SF4">
    <property type="entry name" value="P-LOOP CONTAINING NUCLEOSIDE TRIPHOSPHATE HYDROLASE PROTEIN"/>
    <property type="match status" value="1"/>
</dbReference>
<dbReference type="Proteomes" id="UP001151002">
    <property type="component" value="Unassembled WGS sequence"/>
</dbReference>
<dbReference type="Gene3D" id="3.40.50.300">
    <property type="entry name" value="P-loop containing nucleotide triphosphate hydrolases"/>
    <property type="match status" value="1"/>
</dbReference>
<name>A0ABT4B194_9ACTN</name>
<dbReference type="EMBL" id="JAPNTZ010000005">
    <property type="protein sequence ID" value="MCY1139660.1"/>
    <property type="molecule type" value="Genomic_DNA"/>
</dbReference>
<dbReference type="RefSeq" id="WP_267563788.1">
    <property type="nucleotide sequence ID" value="NZ_JAPNTZ010000005.1"/>
</dbReference>
<dbReference type="PANTHER" id="PTHR36978">
    <property type="entry name" value="P-LOOP CONTAINING NUCLEOTIDE TRIPHOSPHATE HYDROLASE"/>
    <property type="match status" value="1"/>
</dbReference>
<evidence type="ECO:0000313" key="2">
    <source>
        <dbReference type="Proteomes" id="UP001151002"/>
    </source>
</evidence>
<gene>
    <name evidence="1" type="ORF">OWR29_16795</name>
</gene>
<dbReference type="InterPro" id="IPR040632">
    <property type="entry name" value="Sulfotransfer_4"/>
</dbReference>
<evidence type="ECO:0000313" key="1">
    <source>
        <dbReference type="EMBL" id="MCY1139660.1"/>
    </source>
</evidence>
<dbReference type="Pfam" id="PF17784">
    <property type="entry name" value="Sulfotransfer_4"/>
    <property type="match status" value="1"/>
</dbReference>
<dbReference type="InterPro" id="IPR027417">
    <property type="entry name" value="P-loop_NTPase"/>
</dbReference>
<proteinExistence type="predicted"/>
<reference evidence="1" key="1">
    <citation type="submission" date="2022-11" db="EMBL/GenBank/DDBJ databases">
        <authorList>
            <person name="Somphong A."/>
            <person name="Phongsopitanun W."/>
        </authorList>
    </citation>
    <scope>NUCLEOTIDE SEQUENCE</scope>
    <source>
        <strain evidence="1">Pm04-4</strain>
    </source>
</reference>
<protein>
    <submittedName>
        <fullName evidence="1">Sulfotransferase family protein</fullName>
    </submittedName>
</protein>
<accession>A0ABT4B194</accession>
<keyword evidence="2" id="KW-1185">Reference proteome</keyword>
<comment type="caution">
    <text evidence="1">The sequence shown here is derived from an EMBL/GenBank/DDBJ whole genome shotgun (WGS) entry which is preliminary data.</text>
</comment>
<dbReference type="SUPFAM" id="SSF52540">
    <property type="entry name" value="P-loop containing nucleoside triphosphate hydrolases"/>
    <property type="match status" value="1"/>
</dbReference>
<sequence>MIGAGWGRTGTTSLAAALDRLGAGPVLQMQETWPHPELAELWVRHLDGERIDWPAELRGWNATADWPGCWQWQEFAALWPQAPVILSVRDPDEWYESVLASIHLWTTPGTDFGPPPVIELLARLWEVDFGGWDRVAADRAGTIDRFRWHNQSVRENCPPDRLIEWTVADGWGPIAGALGVPVPDESFPHLNRRPS</sequence>